<organism evidence="1 2">
    <name type="scientific">Candidatus Taylorbacteria bacterium RIFCSPHIGHO2_01_FULL_51_15</name>
    <dbReference type="NCBI Taxonomy" id="1802304"/>
    <lineage>
        <taxon>Bacteria</taxon>
        <taxon>Candidatus Tayloriibacteriota</taxon>
    </lineage>
</organism>
<sequence>MHTLPLTVLVHEGPNARAYLMRLRRLGLRPSAIVLLVSREYPGTKKEIPGWLPSSLKMSYAQRVQESAEHYWPRHIRKAFPALFEAMRIPLEAAYGEIDWDEMLPSQPYESYADSVERVFIRDFRDPALYQALLRLKYKTLLFTGGGLVPAALLSIPGIRFLHVHPGTLPFVRGADGLLWSILTRGFPGASCFYMQPGLDMGDVIETKDLPNIVFPLRGIKRPPDPTLYRALFSYYDPLLRADFLAAILAKSKDMDLANLSSSVQELSVGITYHFMHEKLRHRALQKLFPSYTSV</sequence>
<dbReference type="AlphaFoldDB" id="A0A1G2M902"/>
<dbReference type="EMBL" id="MHRI01000030">
    <property type="protein sequence ID" value="OHA20370.1"/>
    <property type="molecule type" value="Genomic_DNA"/>
</dbReference>
<proteinExistence type="predicted"/>
<gene>
    <name evidence="1" type="ORF">A2849_01170</name>
</gene>
<dbReference type="InterPro" id="IPR036477">
    <property type="entry name" value="Formyl_transf_N_sf"/>
</dbReference>
<accession>A0A1G2M902</accession>
<dbReference type="SUPFAM" id="SSF53328">
    <property type="entry name" value="Formyltransferase"/>
    <property type="match status" value="1"/>
</dbReference>
<protein>
    <recommendedName>
        <fullName evidence="3">Formyl transferase N-terminal domain-containing protein</fullName>
    </recommendedName>
</protein>
<evidence type="ECO:0000313" key="1">
    <source>
        <dbReference type="EMBL" id="OHA20370.1"/>
    </source>
</evidence>
<dbReference type="Proteomes" id="UP000178121">
    <property type="component" value="Unassembled WGS sequence"/>
</dbReference>
<reference evidence="1 2" key="1">
    <citation type="journal article" date="2016" name="Nat. Commun.">
        <title>Thousands of microbial genomes shed light on interconnected biogeochemical processes in an aquifer system.</title>
        <authorList>
            <person name="Anantharaman K."/>
            <person name="Brown C.T."/>
            <person name="Hug L.A."/>
            <person name="Sharon I."/>
            <person name="Castelle C.J."/>
            <person name="Probst A.J."/>
            <person name="Thomas B.C."/>
            <person name="Singh A."/>
            <person name="Wilkins M.J."/>
            <person name="Karaoz U."/>
            <person name="Brodie E.L."/>
            <person name="Williams K.H."/>
            <person name="Hubbard S.S."/>
            <person name="Banfield J.F."/>
        </authorList>
    </citation>
    <scope>NUCLEOTIDE SEQUENCE [LARGE SCALE GENOMIC DNA]</scope>
</reference>
<evidence type="ECO:0000313" key="2">
    <source>
        <dbReference type="Proteomes" id="UP000178121"/>
    </source>
</evidence>
<evidence type="ECO:0008006" key="3">
    <source>
        <dbReference type="Google" id="ProtNLM"/>
    </source>
</evidence>
<dbReference type="Gene3D" id="3.40.50.170">
    <property type="entry name" value="Formyl transferase, N-terminal domain"/>
    <property type="match status" value="1"/>
</dbReference>
<comment type="caution">
    <text evidence="1">The sequence shown here is derived from an EMBL/GenBank/DDBJ whole genome shotgun (WGS) entry which is preliminary data.</text>
</comment>
<name>A0A1G2M902_9BACT</name>